<dbReference type="AlphaFoldDB" id="A0A8R7PX57"/>
<evidence type="ECO:0000313" key="5">
    <source>
        <dbReference type="Proteomes" id="UP000015106"/>
    </source>
</evidence>
<keyword evidence="1" id="KW-0479">Metal-binding</keyword>
<protein>
    <recommendedName>
        <fullName evidence="3">C2H2-type domain-containing protein</fullName>
    </recommendedName>
</protein>
<dbReference type="GO" id="GO:0008270">
    <property type="term" value="F:zinc ion binding"/>
    <property type="evidence" value="ECO:0007669"/>
    <property type="project" value="UniProtKB-KW"/>
</dbReference>
<accession>A0A8R7PX57</accession>
<reference evidence="4" key="3">
    <citation type="submission" date="2022-06" db="UniProtKB">
        <authorList>
            <consortium name="EnsemblPlants"/>
        </authorList>
    </citation>
    <scope>IDENTIFICATION</scope>
</reference>
<proteinExistence type="predicted"/>
<feature type="region of interest" description="Disordered" evidence="2">
    <location>
        <begin position="24"/>
        <end position="43"/>
    </location>
</feature>
<evidence type="ECO:0000259" key="3">
    <source>
        <dbReference type="PROSITE" id="PS50157"/>
    </source>
</evidence>
<dbReference type="EnsemblPlants" id="TuG1812G0300005116.01.T01">
    <property type="protein sequence ID" value="TuG1812G0300005116.01.T01.cds435476"/>
    <property type="gene ID" value="TuG1812G0300005116.01"/>
</dbReference>
<keyword evidence="1" id="KW-0863">Zinc-finger</keyword>
<dbReference type="InterPro" id="IPR013087">
    <property type="entry name" value="Znf_C2H2_type"/>
</dbReference>
<evidence type="ECO:0000313" key="4">
    <source>
        <dbReference type="EnsemblPlants" id="TuG1812G0300005116.01.T01.cds435476"/>
    </source>
</evidence>
<keyword evidence="5" id="KW-1185">Reference proteome</keyword>
<organism evidence="4 5">
    <name type="scientific">Triticum urartu</name>
    <name type="common">Red wild einkorn</name>
    <name type="synonym">Crithodium urartu</name>
    <dbReference type="NCBI Taxonomy" id="4572"/>
    <lineage>
        <taxon>Eukaryota</taxon>
        <taxon>Viridiplantae</taxon>
        <taxon>Streptophyta</taxon>
        <taxon>Embryophyta</taxon>
        <taxon>Tracheophyta</taxon>
        <taxon>Spermatophyta</taxon>
        <taxon>Magnoliopsida</taxon>
        <taxon>Liliopsida</taxon>
        <taxon>Poales</taxon>
        <taxon>Poaceae</taxon>
        <taxon>BOP clade</taxon>
        <taxon>Pooideae</taxon>
        <taxon>Triticodae</taxon>
        <taxon>Triticeae</taxon>
        <taxon>Triticinae</taxon>
        <taxon>Triticum</taxon>
    </lineage>
</organism>
<feature type="domain" description="C2H2-type" evidence="3">
    <location>
        <begin position="82"/>
        <end position="109"/>
    </location>
</feature>
<dbReference type="Gramene" id="TuG1812G0300005116.01.T01">
    <property type="protein sequence ID" value="TuG1812G0300005116.01.T01.cds435476"/>
    <property type="gene ID" value="TuG1812G0300005116.01"/>
</dbReference>
<sequence>MAIVVAEAAAPAAAPKQVDIALTPPAQKQDPVPRPAVPAPEPAAFYLHPPAPAQQHVAVSPQAFHWPPHIIQRKDPATRHGFSCKECNQWFETHQGLGGHVAGHKNRRIAAAAAAAIAAGVDP</sequence>
<feature type="compositionally biased region" description="Pro residues" evidence="2">
    <location>
        <begin position="32"/>
        <end position="41"/>
    </location>
</feature>
<dbReference type="PROSITE" id="PS50157">
    <property type="entry name" value="ZINC_FINGER_C2H2_2"/>
    <property type="match status" value="1"/>
</dbReference>
<reference evidence="4" key="2">
    <citation type="submission" date="2018-03" db="EMBL/GenBank/DDBJ databases">
        <title>The Triticum urartu genome reveals the dynamic nature of wheat genome evolution.</title>
        <authorList>
            <person name="Ling H."/>
            <person name="Ma B."/>
            <person name="Shi X."/>
            <person name="Liu H."/>
            <person name="Dong L."/>
            <person name="Sun H."/>
            <person name="Cao Y."/>
            <person name="Gao Q."/>
            <person name="Zheng S."/>
            <person name="Li Y."/>
            <person name="Yu Y."/>
            <person name="Du H."/>
            <person name="Qi M."/>
            <person name="Li Y."/>
            <person name="Yu H."/>
            <person name="Cui Y."/>
            <person name="Wang N."/>
            <person name="Chen C."/>
            <person name="Wu H."/>
            <person name="Zhao Y."/>
            <person name="Zhang J."/>
            <person name="Li Y."/>
            <person name="Zhou W."/>
            <person name="Zhang B."/>
            <person name="Hu W."/>
            <person name="Eijk M."/>
            <person name="Tang J."/>
            <person name="Witsenboer H."/>
            <person name="Zhao S."/>
            <person name="Li Z."/>
            <person name="Zhang A."/>
            <person name="Wang D."/>
            <person name="Liang C."/>
        </authorList>
    </citation>
    <scope>NUCLEOTIDE SEQUENCE [LARGE SCALE GENOMIC DNA]</scope>
    <source>
        <strain evidence="4">cv. G1812</strain>
    </source>
</reference>
<reference evidence="5" key="1">
    <citation type="journal article" date="2013" name="Nature">
        <title>Draft genome of the wheat A-genome progenitor Triticum urartu.</title>
        <authorList>
            <person name="Ling H.Q."/>
            <person name="Zhao S."/>
            <person name="Liu D."/>
            <person name="Wang J."/>
            <person name="Sun H."/>
            <person name="Zhang C."/>
            <person name="Fan H."/>
            <person name="Li D."/>
            <person name="Dong L."/>
            <person name="Tao Y."/>
            <person name="Gao C."/>
            <person name="Wu H."/>
            <person name="Li Y."/>
            <person name="Cui Y."/>
            <person name="Guo X."/>
            <person name="Zheng S."/>
            <person name="Wang B."/>
            <person name="Yu K."/>
            <person name="Liang Q."/>
            <person name="Yang W."/>
            <person name="Lou X."/>
            <person name="Chen J."/>
            <person name="Feng M."/>
            <person name="Jian J."/>
            <person name="Zhang X."/>
            <person name="Luo G."/>
            <person name="Jiang Y."/>
            <person name="Liu J."/>
            <person name="Wang Z."/>
            <person name="Sha Y."/>
            <person name="Zhang B."/>
            <person name="Wu H."/>
            <person name="Tang D."/>
            <person name="Shen Q."/>
            <person name="Xue P."/>
            <person name="Zou S."/>
            <person name="Wang X."/>
            <person name="Liu X."/>
            <person name="Wang F."/>
            <person name="Yang Y."/>
            <person name="An X."/>
            <person name="Dong Z."/>
            <person name="Zhang K."/>
            <person name="Zhang X."/>
            <person name="Luo M.C."/>
            <person name="Dvorak J."/>
            <person name="Tong Y."/>
            <person name="Wang J."/>
            <person name="Yang H."/>
            <person name="Li Z."/>
            <person name="Wang D."/>
            <person name="Zhang A."/>
            <person name="Wang J."/>
        </authorList>
    </citation>
    <scope>NUCLEOTIDE SEQUENCE</scope>
    <source>
        <strain evidence="5">cv. G1812</strain>
    </source>
</reference>
<keyword evidence="1" id="KW-0862">Zinc</keyword>
<dbReference type="Proteomes" id="UP000015106">
    <property type="component" value="Chromosome 3"/>
</dbReference>
<name>A0A8R7PX57_TRIUA</name>
<dbReference type="PROSITE" id="PS00028">
    <property type="entry name" value="ZINC_FINGER_C2H2_1"/>
    <property type="match status" value="1"/>
</dbReference>
<evidence type="ECO:0000256" key="2">
    <source>
        <dbReference type="SAM" id="MobiDB-lite"/>
    </source>
</evidence>
<evidence type="ECO:0000256" key="1">
    <source>
        <dbReference type="PROSITE-ProRule" id="PRU00042"/>
    </source>
</evidence>